<feature type="coiled-coil region" evidence="1">
    <location>
        <begin position="574"/>
        <end position="604"/>
    </location>
</feature>
<dbReference type="PANTHER" id="PTHR48190:SF2">
    <property type="entry name" value="PROGRAMMED CELL DEATH PROTEIN 7"/>
    <property type="match status" value="1"/>
</dbReference>
<evidence type="ECO:0000313" key="3">
    <source>
        <dbReference type="EMBL" id="KAG8440746.1"/>
    </source>
</evidence>
<reference evidence="3" key="1">
    <citation type="thesis" date="2020" institute="ProQuest LLC" country="789 East Eisenhower Parkway, Ann Arbor, MI, USA">
        <title>Comparative Genomics and Chromosome Evolution.</title>
        <authorList>
            <person name="Mudd A.B."/>
        </authorList>
    </citation>
    <scope>NUCLEOTIDE SEQUENCE</scope>
    <source>
        <strain evidence="3">Female2</strain>
        <tissue evidence="3">Blood</tissue>
    </source>
</reference>
<dbReference type="OrthoDB" id="2289628at2759"/>
<organism evidence="3 4">
    <name type="scientific">Hymenochirus boettgeri</name>
    <name type="common">Congo dwarf clawed frog</name>
    <dbReference type="NCBI Taxonomy" id="247094"/>
    <lineage>
        <taxon>Eukaryota</taxon>
        <taxon>Metazoa</taxon>
        <taxon>Chordata</taxon>
        <taxon>Craniata</taxon>
        <taxon>Vertebrata</taxon>
        <taxon>Euteleostomi</taxon>
        <taxon>Amphibia</taxon>
        <taxon>Batrachia</taxon>
        <taxon>Anura</taxon>
        <taxon>Pipoidea</taxon>
        <taxon>Pipidae</taxon>
        <taxon>Pipinae</taxon>
        <taxon>Hymenochirus</taxon>
    </lineage>
</organism>
<feature type="region of interest" description="Disordered" evidence="2">
    <location>
        <begin position="85"/>
        <end position="209"/>
    </location>
</feature>
<evidence type="ECO:0000256" key="2">
    <source>
        <dbReference type="SAM" id="MobiDB-lite"/>
    </source>
</evidence>
<feature type="region of interest" description="Disordered" evidence="2">
    <location>
        <begin position="241"/>
        <end position="266"/>
    </location>
</feature>
<dbReference type="InterPro" id="IPR052831">
    <property type="entry name" value="Apoptosis_promoter"/>
</dbReference>
<sequence length="755" mass="84886">MSQREGLEGRMSHRLQIQDSLSEERRAQDGMSQYGAPPTGLSKYNTPPTGRDQHGCPPSFISNYPGPSSDICPSVIAFHNITQTGKLHHSGPMPQHGGPPAAMFQHSGPPAVISQHSGPPAVISQHSGHLPDRRLLGGPSPSVSRHGVVPQYSVPPLAKPQHGCPPPTFSQHGGPLPIMPQHNGPPPVFPQYAGPPATPPHRGPSAMSNYGRHSSNMSFLEGPRPVFMHQEGTVVAMPEHTRQNTDMRHNNGPESDTTEQEKVHSDFPKEEKKMVVLPMHEDFQAGISRIDATMHRSSMTNSFNINTSPHQPHTQHSLPTHALNLPSFSSSPHVALSSADGIKFGDMNILNCPAHAGNAEHFVHSKGFNLEGEGILINQDISRSCSEDGRMMQDMRFDSNWHFGNHGPSDKEIYQQWLSSFLGKPRRNQNSKSESAQLVSVSEARKQIYKALNLVTQLSFLCEVLENRAETSESVSHHSIKAAEIRNLLEKQMKMIEEPNFIESLKRKLEKIRKKRLRQKCAQQNIDEVKEEAERTAQKEARIDAWRMQCVQKVEEKKRERELKAAADLVLSEVRKKQADAKRMTEILRSLEKLRKLRKEAAARKGVYPPPSADKTFDDHIQRLRTMVHKRTTLYDAEEKTLRVIVEGEQEEERKKDKEKRLKKGKEKLLQKQKEIDSILFGDLEPLPPLHPLQPFRQYYLQAEHSVVSLVQIRHEWDQFLAPADNPDASSIPHGWVLPVAPTSEIWATAIQQTE</sequence>
<evidence type="ECO:0000256" key="1">
    <source>
        <dbReference type="SAM" id="Coils"/>
    </source>
</evidence>
<accession>A0A8T2JE65</accession>
<dbReference type="InterPro" id="IPR031974">
    <property type="entry name" value="PDCD7"/>
</dbReference>
<comment type="caution">
    <text evidence="3">The sequence shown here is derived from an EMBL/GenBank/DDBJ whole genome shotgun (WGS) entry which is preliminary data.</text>
</comment>
<dbReference type="GO" id="GO:0005689">
    <property type="term" value="C:U12-type spliceosomal complex"/>
    <property type="evidence" value="ECO:0007669"/>
    <property type="project" value="TreeGrafter"/>
</dbReference>
<gene>
    <name evidence="3" type="ORF">GDO86_006474</name>
</gene>
<proteinExistence type="predicted"/>
<name>A0A8T2JE65_9PIPI</name>
<keyword evidence="4" id="KW-1185">Reference proteome</keyword>
<keyword evidence="1" id="KW-0175">Coiled coil</keyword>
<feature type="compositionally biased region" description="Basic and acidic residues" evidence="2">
    <location>
        <begin position="241"/>
        <end position="251"/>
    </location>
</feature>
<feature type="region of interest" description="Disordered" evidence="2">
    <location>
        <begin position="1"/>
        <end position="58"/>
    </location>
</feature>
<dbReference type="PANTHER" id="PTHR48190">
    <property type="entry name" value="PROGRAMMED CELL DEATH PROTEIN 7"/>
    <property type="match status" value="1"/>
</dbReference>
<dbReference type="AlphaFoldDB" id="A0A8T2JE65"/>
<protein>
    <recommendedName>
        <fullName evidence="5">Programmed cell death 7</fullName>
    </recommendedName>
</protein>
<feature type="compositionally biased region" description="Basic and acidic residues" evidence="2">
    <location>
        <begin position="1"/>
        <end position="11"/>
    </location>
</feature>
<dbReference type="Pfam" id="PF16021">
    <property type="entry name" value="PDCD7"/>
    <property type="match status" value="1"/>
</dbReference>
<evidence type="ECO:0000313" key="4">
    <source>
        <dbReference type="Proteomes" id="UP000812440"/>
    </source>
</evidence>
<feature type="coiled-coil region" evidence="1">
    <location>
        <begin position="502"/>
        <end position="539"/>
    </location>
</feature>
<dbReference type="Proteomes" id="UP000812440">
    <property type="component" value="Chromosome 3"/>
</dbReference>
<feature type="coiled-coil region" evidence="1">
    <location>
        <begin position="648"/>
        <end position="675"/>
    </location>
</feature>
<evidence type="ECO:0008006" key="5">
    <source>
        <dbReference type="Google" id="ProtNLM"/>
    </source>
</evidence>
<dbReference type="EMBL" id="JAACNH010000006">
    <property type="protein sequence ID" value="KAG8440746.1"/>
    <property type="molecule type" value="Genomic_DNA"/>
</dbReference>